<evidence type="ECO:0000313" key="1">
    <source>
        <dbReference type="EMBL" id="NED96411.1"/>
    </source>
</evidence>
<dbReference type="InterPro" id="IPR016181">
    <property type="entry name" value="Acyl_CoA_acyltransferase"/>
</dbReference>
<protein>
    <submittedName>
        <fullName evidence="1">Uncharacterized protein</fullName>
    </submittedName>
</protein>
<accession>A0A6N9YMW9</accession>
<dbReference type="SUPFAM" id="SSF55729">
    <property type="entry name" value="Acyl-CoA N-acyltransferases (Nat)"/>
    <property type="match status" value="1"/>
</dbReference>
<dbReference type="RefSeq" id="WP_163819202.1">
    <property type="nucleotide sequence ID" value="NZ_JAAGOB010000007.1"/>
</dbReference>
<gene>
    <name evidence="1" type="ORF">G1H11_13955</name>
</gene>
<evidence type="ECO:0000313" key="2">
    <source>
        <dbReference type="Proteomes" id="UP000469185"/>
    </source>
</evidence>
<name>A0A6N9YMW9_9ACTN</name>
<sequence length="212" mass="23667">MSVELTISHSRLWWQPEGEDEQPAHWNVSADVWPMTRCADRYRHVADIAVSVADISPELSLLDSIDLGDWSTEFIAETVLDLAKGSLVSELDRRVSQGPERMLILNRVEVQPAWRGHGLAGPLTAAALHRFSQMARLAVCRLSPADFMDAAPDRITAELASLRLGGMLERIGFFLWNGVYVVDLRSTELIDASLEPLERWGPYSGRQDEIAS</sequence>
<proteinExistence type="predicted"/>
<dbReference type="EMBL" id="JAAGOB010000007">
    <property type="protein sequence ID" value="NED96411.1"/>
    <property type="molecule type" value="Genomic_DNA"/>
</dbReference>
<reference evidence="1 2" key="1">
    <citation type="submission" date="2020-02" db="EMBL/GenBank/DDBJ databases">
        <authorList>
            <person name="Li X.-J."/>
            <person name="Feng X.-M."/>
        </authorList>
    </citation>
    <scope>NUCLEOTIDE SEQUENCE [LARGE SCALE GENOMIC DNA]</scope>
    <source>
        <strain evidence="1 2">CGMCC 4.7225</strain>
    </source>
</reference>
<dbReference type="Proteomes" id="UP000469185">
    <property type="component" value="Unassembled WGS sequence"/>
</dbReference>
<comment type="caution">
    <text evidence="1">The sequence shown here is derived from an EMBL/GenBank/DDBJ whole genome shotgun (WGS) entry which is preliminary data.</text>
</comment>
<keyword evidence="2" id="KW-1185">Reference proteome</keyword>
<organism evidence="1 2">
    <name type="scientific">Phytoactinopolyspora alkaliphila</name>
    <dbReference type="NCBI Taxonomy" id="1783498"/>
    <lineage>
        <taxon>Bacteria</taxon>
        <taxon>Bacillati</taxon>
        <taxon>Actinomycetota</taxon>
        <taxon>Actinomycetes</taxon>
        <taxon>Jiangellales</taxon>
        <taxon>Jiangellaceae</taxon>
        <taxon>Phytoactinopolyspora</taxon>
    </lineage>
</organism>
<dbReference type="AlphaFoldDB" id="A0A6N9YMW9"/>